<evidence type="ECO:0000313" key="2">
    <source>
        <dbReference type="Proteomes" id="UP001056873"/>
    </source>
</evidence>
<protein>
    <submittedName>
        <fullName evidence="1">Uncharacterized protein</fullName>
    </submittedName>
</protein>
<accession>A0ABY5CUP8</accession>
<evidence type="ECO:0000313" key="1">
    <source>
        <dbReference type="EMBL" id="USV01470.1"/>
    </source>
</evidence>
<keyword evidence="2" id="KW-1185">Reference proteome</keyword>
<dbReference type="RefSeq" id="WP_252961348.1">
    <property type="nucleotide sequence ID" value="NZ_CAMIPH010000002.1"/>
</dbReference>
<gene>
    <name evidence="1" type="ORF">KFQ06_02720</name>
</gene>
<organism evidence="1 2">
    <name type="scientific">Serratia entomophila</name>
    <dbReference type="NCBI Taxonomy" id="42906"/>
    <lineage>
        <taxon>Bacteria</taxon>
        <taxon>Pseudomonadati</taxon>
        <taxon>Pseudomonadota</taxon>
        <taxon>Gammaproteobacteria</taxon>
        <taxon>Enterobacterales</taxon>
        <taxon>Yersiniaceae</taxon>
        <taxon>Serratia</taxon>
    </lineage>
</organism>
<proteinExistence type="predicted"/>
<dbReference type="Proteomes" id="UP001056873">
    <property type="component" value="Chromosome"/>
</dbReference>
<dbReference type="EMBL" id="CP074347">
    <property type="protein sequence ID" value="USV01470.1"/>
    <property type="molecule type" value="Genomic_DNA"/>
</dbReference>
<sequence length="59" mass="6428">MKYVLMSVPESGLLLPTLCLKLPTDTFAALKANLQNQLDSPAVAEAAEQHLKIYPISMV</sequence>
<name>A0ABY5CUP8_9GAMM</name>
<reference evidence="1" key="1">
    <citation type="journal article" date="2022" name="BMC Genomics">
        <title>Genome sequence of the entomopathogenic Serratia entomophila isolate 626 and characterisation of the species specific itaconate degradation pathway.</title>
        <authorList>
            <person name="Vaughan A.L."/>
            <person name="Altermann E."/>
            <person name="Glare T.R."/>
            <person name="Hurst M.R.H."/>
        </authorList>
    </citation>
    <scope>NUCLEOTIDE SEQUENCE</scope>
    <source>
        <strain evidence="1">626</strain>
    </source>
</reference>